<sequence length="199" mass="21725">MRADPGDVHEPRPDTPASRGSVRRRPWRYLPPVLWLTLLWAVLWGTFTVPTLIAGAVVAAGTQAAFGLPPRGAERRHRLPRLRGVVQLPALIGYLLVDLVVSSVVVAREAVRSGPRTRSGIVEVELRARSDARIATVALLTLVAPGSLVLEIDRERRLLYVHALPLRGAADAEGRRAAVARIERRLLAMSRTAEKEGPA</sequence>
<evidence type="ECO:0000256" key="3">
    <source>
        <dbReference type="ARBA" id="ARBA00022475"/>
    </source>
</evidence>
<proteinExistence type="inferred from homology"/>
<keyword evidence="5 8" id="KW-1133">Transmembrane helix</keyword>
<comment type="subcellular location">
    <subcellularLocation>
        <location evidence="1">Cell membrane</location>
        <topology evidence="1">Multi-pass membrane protein</topology>
    </subcellularLocation>
</comment>
<evidence type="ECO:0000256" key="2">
    <source>
        <dbReference type="ARBA" id="ARBA00006228"/>
    </source>
</evidence>
<dbReference type="EMBL" id="BAAANQ010000002">
    <property type="protein sequence ID" value="GAA2046225.1"/>
    <property type="molecule type" value="Genomic_DNA"/>
</dbReference>
<feature type="region of interest" description="Disordered" evidence="7">
    <location>
        <begin position="1"/>
        <end position="22"/>
    </location>
</feature>
<keyword evidence="6 8" id="KW-0472">Membrane</keyword>
<comment type="similarity">
    <text evidence="2">Belongs to the CPA3 antiporters (TC 2.A.63) subunit E family.</text>
</comment>
<evidence type="ECO:0000313" key="9">
    <source>
        <dbReference type="EMBL" id="GAA2046225.1"/>
    </source>
</evidence>
<feature type="compositionally biased region" description="Basic and acidic residues" evidence="7">
    <location>
        <begin position="1"/>
        <end position="13"/>
    </location>
</feature>
<evidence type="ECO:0000256" key="8">
    <source>
        <dbReference type="SAM" id="Phobius"/>
    </source>
</evidence>
<organism evidence="9 10">
    <name type="scientific">Streptomyces cheonanensis</name>
    <dbReference type="NCBI Taxonomy" id="312720"/>
    <lineage>
        <taxon>Bacteria</taxon>
        <taxon>Bacillati</taxon>
        <taxon>Actinomycetota</taxon>
        <taxon>Actinomycetes</taxon>
        <taxon>Kitasatosporales</taxon>
        <taxon>Streptomycetaceae</taxon>
        <taxon>Streptomyces</taxon>
    </lineage>
</organism>
<gene>
    <name evidence="9" type="ORF">GCM10009757_13610</name>
</gene>
<evidence type="ECO:0000256" key="6">
    <source>
        <dbReference type="ARBA" id="ARBA00023136"/>
    </source>
</evidence>
<dbReference type="PANTHER" id="PTHR34584:SF1">
    <property type="entry name" value="NA(+)_H(+) ANTIPORTER SUBUNIT E1"/>
    <property type="match status" value="1"/>
</dbReference>
<evidence type="ECO:0000256" key="4">
    <source>
        <dbReference type="ARBA" id="ARBA00022692"/>
    </source>
</evidence>
<accession>A0ABN2UYU8</accession>
<evidence type="ECO:0000313" key="10">
    <source>
        <dbReference type="Proteomes" id="UP001403094"/>
    </source>
</evidence>
<keyword evidence="4 8" id="KW-0812">Transmembrane</keyword>
<dbReference type="Pfam" id="PF01899">
    <property type="entry name" value="MNHE"/>
    <property type="match status" value="1"/>
</dbReference>
<feature type="transmembrane region" description="Helical" evidence="8">
    <location>
        <begin position="85"/>
        <end position="107"/>
    </location>
</feature>
<keyword evidence="3" id="KW-1003">Cell membrane</keyword>
<reference evidence="9 10" key="1">
    <citation type="journal article" date="2019" name="Int. J. Syst. Evol. Microbiol.">
        <title>The Global Catalogue of Microorganisms (GCM) 10K type strain sequencing project: providing services to taxonomists for standard genome sequencing and annotation.</title>
        <authorList>
            <consortium name="The Broad Institute Genomics Platform"/>
            <consortium name="The Broad Institute Genome Sequencing Center for Infectious Disease"/>
            <person name="Wu L."/>
            <person name="Ma J."/>
        </authorList>
    </citation>
    <scope>NUCLEOTIDE SEQUENCE [LARGE SCALE GENOMIC DNA]</scope>
    <source>
        <strain evidence="9 10">JCM 14549</strain>
    </source>
</reference>
<dbReference type="Proteomes" id="UP001403094">
    <property type="component" value="Unassembled WGS sequence"/>
</dbReference>
<keyword evidence="10" id="KW-1185">Reference proteome</keyword>
<evidence type="ECO:0000256" key="7">
    <source>
        <dbReference type="SAM" id="MobiDB-lite"/>
    </source>
</evidence>
<dbReference type="RefSeq" id="WP_346069939.1">
    <property type="nucleotide sequence ID" value="NZ_BAAANQ010000002.1"/>
</dbReference>
<evidence type="ECO:0000256" key="5">
    <source>
        <dbReference type="ARBA" id="ARBA00022989"/>
    </source>
</evidence>
<evidence type="ECO:0000256" key="1">
    <source>
        <dbReference type="ARBA" id="ARBA00004651"/>
    </source>
</evidence>
<dbReference type="PANTHER" id="PTHR34584">
    <property type="entry name" value="NA(+)/H(+) ANTIPORTER SUBUNIT E1"/>
    <property type="match status" value="1"/>
</dbReference>
<comment type="caution">
    <text evidence="9">The sequence shown here is derived from an EMBL/GenBank/DDBJ whole genome shotgun (WGS) entry which is preliminary data.</text>
</comment>
<protein>
    <submittedName>
        <fullName evidence="9">Na+/H+ antiporter subunit E</fullName>
    </submittedName>
</protein>
<dbReference type="InterPro" id="IPR002758">
    <property type="entry name" value="Cation_antiport_E"/>
</dbReference>
<feature type="transmembrane region" description="Helical" evidence="8">
    <location>
        <begin position="29"/>
        <end position="47"/>
    </location>
</feature>
<name>A0ABN2UYU8_9ACTN</name>